<dbReference type="PROSITE" id="PS51257">
    <property type="entry name" value="PROKAR_LIPOPROTEIN"/>
    <property type="match status" value="1"/>
</dbReference>
<organism evidence="6 7">
    <name type="scientific">Haloferula helveola</name>
    <dbReference type="NCBI Taxonomy" id="490095"/>
    <lineage>
        <taxon>Bacteria</taxon>
        <taxon>Pseudomonadati</taxon>
        <taxon>Verrucomicrobiota</taxon>
        <taxon>Verrucomicrobiia</taxon>
        <taxon>Verrucomicrobiales</taxon>
        <taxon>Verrucomicrobiaceae</taxon>
        <taxon>Haloferula</taxon>
    </lineage>
</organism>
<keyword evidence="2 5" id="KW-0812">Transmembrane</keyword>
<evidence type="ECO:0000256" key="4">
    <source>
        <dbReference type="ARBA" id="ARBA00023136"/>
    </source>
</evidence>
<dbReference type="Gene3D" id="1.20.1530.20">
    <property type="match status" value="1"/>
</dbReference>
<feature type="transmembrane region" description="Helical" evidence="5">
    <location>
        <begin position="222"/>
        <end position="246"/>
    </location>
</feature>
<dbReference type="EMBL" id="AP024702">
    <property type="protein sequence ID" value="BCX46382.1"/>
    <property type="molecule type" value="Genomic_DNA"/>
</dbReference>
<comment type="subcellular location">
    <subcellularLocation>
        <location evidence="1">Membrane</location>
        <topology evidence="1">Multi-pass membrane protein</topology>
    </subcellularLocation>
</comment>
<dbReference type="InterPro" id="IPR002657">
    <property type="entry name" value="BilAc:Na_symport/Acr3"/>
</dbReference>
<feature type="transmembrane region" description="Helical" evidence="5">
    <location>
        <begin position="67"/>
        <end position="89"/>
    </location>
</feature>
<evidence type="ECO:0000256" key="5">
    <source>
        <dbReference type="SAM" id="Phobius"/>
    </source>
</evidence>
<dbReference type="Pfam" id="PF01758">
    <property type="entry name" value="SBF"/>
    <property type="match status" value="1"/>
</dbReference>
<dbReference type="RefSeq" id="WP_338687936.1">
    <property type="nucleotide sequence ID" value="NZ_AP024702.1"/>
</dbReference>
<dbReference type="PANTHER" id="PTHR10361">
    <property type="entry name" value="SODIUM-BILE ACID COTRANSPORTER"/>
    <property type="match status" value="1"/>
</dbReference>
<evidence type="ECO:0000256" key="1">
    <source>
        <dbReference type="ARBA" id="ARBA00004141"/>
    </source>
</evidence>
<dbReference type="InterPro" id="IPR038770">
    <property type="entry name" value="Na+/solute_symporter_sf"/>
</dbReference>
<feature type="transmembrane region" description="Helical" evidence="5">
    <location>
        <begin position="156"/>
        <end position="181"/>
    </location>
</feature>
<feature type="transmembrane region" description="Helical" evidence="5">
    <location>
        <begin position="7"/>
        <end position="25"/>
    </location>
</feature>
<sequence>MRKLCQWIAAAFPLWIVLGCGWAWFQPAAWTWFRPWIEPGLGVIMLGMGLTLRFADFAEVARQPKTVGAGVAAQFLIMPAAGWVVSKLFALEPALALGLILVSCCPGGTASNVICYLARANVALSVLMTMASTFAAIALTPILTKLLAGKVLPVDAWALFRSMVVVVLIPLAVGIAVNSAVGRTRSPERIRAWVHSIGPVLSVAVIVLIVGCIVALKKEFIAAAAVPLFVSVFVLHALGFGVGYGVMKLLRRNEAMCRTVSVEVGMQNSGLGAALATKHFAEFALAPVPAAISAVYHCIIGSALAAWWGRKAPKAE</sequence>
<accession>A0ABN6H0E5</accession>
<feature type="transmembrane region" description="Helical" evidence="5">
    <location>
        <begin position="95"/>
        <end position="117"/>
    </location>
</feature>
<evidence type="ECO:0000256" key="2">
    <source>
        <dbReference type="ARBA" id="ARBA00022692"/>
    </source>
</evidence>
<gene>
    <name evidence="6" type="ORF">HAHE_02900</name>
</gene>
<feature type="transmembrane region" description="Helical" evidence="5">
    <location>
        <begin position="124"/>
        <end position="144"/>
    </location>
</feature>
<keyword evidence="4 5" id="KW-0472">Membrane</keyword>
<dbReference type="PANTHER" id="PTHR10361:SF28">
    <property type="entry name" value="P3 PROTEIN-RELATED"/>
    <property type="match status" value="1"/>
</dbReference>
<dbReference type="Proteomes" id="UP001374893">
    <property type="component" value="Chromosome"/>
</dbReference>
<dbReference type="InterPro" id="IPR004710">
    <property type="entry name" value="Bilac:Na_transpt"/>
</dbReference>
<name>A0ABN6H0E5_9BACT</name>
<protein>
    <submittedName>
        <fullName evidence="6">Bile acid:Na+ symporter (BASS) family</fullName>
    </submittedName>
</protein>
<feature type="transmembrane region" description="Helical" evidence="5">
    <location>
        <begin position="193"/>
        <end position="216"/>
    </location>
</feature>
<proteinExistence type="predicted"/>
<keyword evidence="7" id="KW-1185">Reference proteome</keyword>
<reference evidence="6 7" key="1">
    <citation type="submission" date="2021-06" db="EMBL/GenBank/DDBJ databases">
        <title>Complete genome of Haloferula helveola possessing various polysaccharide degrading enzymes.</title>
        <authorList>
            <person name="Takami H."/>
            <person name="Huang C."/>
            <person name="Hamasaki K."/>
        </authorList>
    </citation>
    <scope>NUCLEOTIDE SEQUENCE [LARGE SCALE GENOMIC DNA]</scope>
    <source>
        <strain evidence="6 7">CN-1</strain>
    </source>
</reference>
<evidence type="ECO:0000256" key="3">
    <source>
        <dbReference type="ARBA" id="ARBA00022989"/>
    </source>
</evidence>
<feature type="transmembrane region" description="Helical" evidence="5">
    <location>
        <begin position="37"/>
        <end position="55"/>
    </location>
</feature>
<evidence type="ECO:0000313" key="6">
    <source>
        <dbReference type="EMBL" id="BCX46382.1"/>
    </source>
</evidence>
<keyword evidence="3 5" id="KW-1133">Transmembrane helix</keyword>
<evidence type="ECO:0000313" key="7">
    <source>
        <dbReference type="Proteomes" id="UP001374893"/>
    </source>
</evidence>